<evidence type="ECO:0000256" key="9">
    <source>
        <dbReference type="ARBA" id="ARBA00023242"/>
    </source>
</evidence>
<dbReference type="InterPro" id="IPR018359">
    <property type="entry name" value="Bromodomain_CS"/>
</dbReference>
<feature type="compositionally biased region" description="Basic and acidic residues" evidence="12">
    <location>
        <begin position="664"/>
        <end position="673"/>
    </location>
</feature>
<evidence type="ECO:0000256" key="12">
    <source>
        <dbReference type="SAM" id="MobiDB-lite"/>
    </source>
</evidence>
<feature type="compositionally biased region" description="Polar residues" evidence="12">
    <location>
        <begin position="624"/>
        <end position="633"/>
    </location>
</feature>
<evidence type="ECO:0000259" key="16">
    <source>
        <dbReference type="PROSITE" id="PS51805"/>
    </source>
</evidence>
<dbReference type="GO" id="GO:0008270">
    <property type="term" value="F:zinc ion binding"/>
    <property type="evidence" value="ECO:0007669"/>
    <property type="project" value="UniProtKB-KW"/>
</dbReference>
<evidence type="ECO:0000256" key="1">
    <source>
        <dbReference type="ARBA" id="ARBA00004123"/>
    </source>
</evidence>
<dbReference type="Pfam" id="PF00439">
    <property type="entry name" value="Bromodomain"/>
    <property type="match status" value="1"/>
</dbReference>
<dbReference type="eggNOG" id="KOG0955">
    <property type="taxonomic scope" value="Eukaryota"/>
</dbReference>
<evidence type="ECO:0000259" key="14">
    <source>
        <dbReference type="PROSITE" id="PS50016"/>
    </source>
</evidence>
<reference evidence="17 18" key="1">
    <citation type="journal article" date="2011" name="PLoS Pathog.">
        <title>Endophytic Life Strategies Decoded by Genome and Transcriptome Analyses of the Mutualistic Root Symbiont Piriformospora indica.</title>
        <authorList>
            <person name="Zuccaro A."/>
            <person name="Lahrmann U."/>
            <person name="Guldener U."/>
            <person name="Langen G."/>
            <person name="Pfiffi S."/>
            <person name="Biedenkopf D."/>
            <person name="Wong P."/>
            <person name="Samans B."/>
            <person name="Grimm C."/>
            <person name="Basiewicz M."/>
            <person name="Murat C."/>
            <person name="Martin F."/>
            <person name="Kogel K.H."/>
        </authorList>
    </citation>
    <scope>NUCLEOTIDE SEQUENCE [LARGE SCALE GENOMIC DNA]</scope>
    <source>
        <strain evidence="17 18">DSM 11827</strain>
    </source>
</reference>
<dbReference type="CDD" id="cd15492">
    <property type="entry name" value="PHD_BRPF_JADE_like"/>
    <property type="match status" value="1"/>
</dbReference>
<dbReference type="Pfam" id="PF13831">
    <property type="entry name" value="PHD_2"/>
    <property type="match status" value="1"/>
</dbReference>
<evidence type="ECO:0000256" key="8">
    <source>
        <dbReference type="ARBA" id="ARBA00023117"/>
    </source>
</evidence>
<dbReference type="PROSITE" id="PS51805">
    <property type="entry name" value="EPHD"/>
    <property type="match status" value="1"/>
</dbReference>
<gene>
    <name evidence="17" type="ORF">PIIN_00466</name>
</gene>
<evidence type="ECO:0000259" key="13">
    <source>
        <dbReference type="PROSITE" id="PS50014"/>
    </source>
</evidence>
<feature type="domain" description="Bromo" evidence="13">
    <location>
        <begin position="467"/>
        <end position="537"/>
    </location>
</feature>
<sequence>MRGPLPDDLPKPSFRRIDDALSRKPLQQFDALARSFGYCGGEKYQRPETYIRHTEPLESDLLKQVEYDMDEQDLDWLQGLNAQRRKEQHGPVSQEIFEVIMDQLEKEWFMLMKRVPKPDMDLPAEDSCCAVCDDGEGENSNAIVFCDGCNLAVHQDCYGVPYIPEGQWLCRKCTVSPEAPVSCLLCPNEGGAFKQTSSGHWAHLLCAIWIPEVVVQNQVFMEPIEHIENISKSRWRLRCSICKEPKGACIQCDIKSCYSAFHVSCARKQKFLCSMKTLPDQEEQPLRAFCERHLPQDMAETRNAYLKDLKERAEEIKRIRQSSKAARAYARTYKTGIPLVPQYIVTRVMDYIGKVTLRKKPHVVLAICKYWSLKREARRGAPLLKRLHLEPWTTATSAAQQTEEDRLRKLEYLKHLRHDLGKLKEKADAMKQRELVRIQQIEDAIQQLASILYPHESALQRALEKISALDELNLFRTLESKSESPDYHEKVATPMCWSMIQDNLKAHRYWDSKTFKNHVSLVWNNAMLYYPPDHEMHLLASKIREKGLPVLDGIPASVNGSASYEPAIDRVKHILDEGDNPEGASLLKGLMTSFGEPNWPLIDALVKQSTSPKKDPGETLHSFIPTTSPTTQRPVEDALSSELTSSHVPVLTPSPTKPPKKPPRVRDRKAEKERRLARLALQAQLQQEQGHTLPPPRATRRNGPAPAVALDTLPSSSHATPRKASALSAPQPQPIVDVTMQDPVETASTTSTSRKRKRGEYEESPEDNDPTSLITKDGFKPEPDQLSIPQSTDDTMAISNSNLLSVVSPQTSAPVEEAADSSKAKKPKLTREQINERKRIQERERRARRKAEAEAAALRREKQLAEGSNMREGTSSHTKEGDSSSVSSLTDIEEERDDEAPEGGARVRPARSKTSSKNQGPSSSRPSKQPKSVENGGGEAAQVGPSTHVEAPKKSSGRIDREKREEIMGPPPTMGEGGLEGGTLVWAKQEGHPWFPGVIYEPDDERIPAKIHNTKEWFCQTANLTEEERETVQIVQFMDPSGTWAWLALRSIRMLFESEERDQLLLHASTIPQQYP</sequence>
<dbReference type="STRING" id="1109443.G4T646"/>
<evidence type="ECO:0000256" key="2">
    <source>
        <dbReference type="ARBA" id="ARBA00022553"/>
    </source>
</evidence>
<dbReference type="PROSITE" id="PS50016">
    <property type="entry name" value="ZF_PHD_2"/>
    <property type="match status" value="1"/>
</dbReference>
<evidence type="ECO:0000256" key="11">
    <source>
        <dbReference type="PROSITE-ProRule" id="PRU00146"/>
    </source>
</evidence>
<keyword evidence="18" id="KW-1185">Reference proteome</keyword>
<dbReference type="Gene3D" id="1.20.920.10">
    <property type="entry name" value="Bromodomain-like"/>
    <property type="match status" value="1"/>
</dbReference>
<feature type="region of interest" description="Disordered" evidence="12">
    <location>
        <begin position="608"/>
        <end position="673"/>
    </location>
</feature>
<keyword evidence="8 10" id="KW-0103">Bromodomain</keyword>
<dbReference type="GO" id="GO:0006357">
    <property type="term" value="P:regulation of transcription by RNA polymerase II"/>
    <property type="evidence" value="ECO:0007669"/>
    <property type="project" value="TreeGrafter"/>
</dbReference>
<dbReference type="AlphaFoldDB" id="G4T646"/>
<dbReference type="FunFam" id="3.30.40.10:FF:000008">
    <property type="entry name" value="Bromodomain containing 1, isoform CRA_a"/>
    <property type="match status" value="1"/>
</dbReference>
<dbReference type="Gene3D" id="3.30.40.10">
    <property type="entry name" value="Zinc/RING finger domain, C3HC4 (zinc finger)"/>
    <property type="match status" value="2"/>
</dbReference>
<feature type="domain" description="PHD-type" evidence="14">
    <location>
        <begin position="126"/>
        <end position="176"/>
    </location>
</feature>
<dbReference type="Pfam" id="PF00855">
    <property type="entry name" value="PWWP"/>
    <property type="match status" value="1"/>
</dbReference>
<dbReference type="Pfam" id="PF10513">
    <property type="entry name" value="EPL1"/>
    <property type="match status" value="1"/>
</dbReference>
<dbReference type="InterPro" id="IPR036427">
    <property type="entry name" value="Bromodomain-like_sf"/>
</dbReference>
<feature type="compositionally biased region" description="Basic and acidic residues" evidence="12">
    <location>
        <begin position="829"/>
        <end position="864"/>
    </location>
</feature>
<feature type="region of interest" description="Disordered" evidence="12">
    <location>
        <begin position="808"/>
        <end position="977"/>
    </location>
</feature>
<comment type="subcellular location">
    <subcellularLocation>
        <location evidence="1">Nucleus</location>
    </subcellularLocation>
</comment>
<dbReference type="Gene3D" id="2.30.30.140">
    <property type="match status" value="1"/>
</dbReference>
<feature type="compositionally biased region" description="Low complexity" evidence="12">
    <location>
        <begin position="921"/>
        <end position="932"/>
    </location>
</feature>
<dbReference type="InterPro" id="IPR013083">
    <property type="entry name" value="Znf_RING/FYVE/PHD"/>
</dbReference>
<name>G4T646_SERID</name>
<dbReference type="InterPro" id="IPR019787">
    <property type="entry name" value="Znf_PHD-finger"/>
</dbReference>
<dbReference type="PROSITE" id="PS00633">
    <property type="entry name" value="BROMODOMAIN_1"/>
    <property type="match status" value="1"/>
</dbReference>
<dbReference type="InterPro" id="IPR050701">
    <property type="entry name" value="Histone_Mod_Regulator"/>
</dbReference>
<feature type="domain" description="PHD-type" evidence="16">
    <location>
        <begin position="180"/>
        <end position="294"/>
    </location>
</feature>
<evidence type="ECO:0000313" key="17">
    <source>
        <dbReference type="EMBL" id="CCA66787.1"/>
    </source>
</evidence>
<evidence type="ECO:0000256" key="7">
    <source>
        <dbReference type="ARBA" id="ARBA00022990"/>
    </source>
</evidence>
<dbReference type="Pfam" id="PF13832">
    <property type="entry name" value="zf-HC5HC2H_2"/>
    <property type="match status" value="1"/>
</dbReference>
<dbReference type="SUPFAM" id="SSF63748">
    <property type="entry name" value="Tudor/PWWP/MBT"/>
    <property type="match status" value="1"/>
</dbReference>
<dbReference type="OrthoDB" id="20839at2759"/>
<dbReference type="PANTHER" id="PTHR13793">
    <property type="entry name" value="PHD FINGER PROTEINS"/>
    <property type="match status" value="1"/>
</dbReference>
<dbReference type="InterPro" id="IPR001965">
    <property type="entry name" value="Znf_PHD"/>
</dbReference>
<dbReference type="InterPro" id="IPR019786">
    <property type="entry name" value="Zinc_finger_PHD-type_CS"/>
</dbReference>
<keyword evidence="9" id="KW-0539">Nucleus</keyword>
<comment type="caution">
    <text evidence="17">The sequence shown here is derived from an EMBL/GenBank/DDBJ whole genome shotgun (WGS) entry which is preliminary data.</text>
</comment>
<keyword evidence="3" id="KW-0479">Metal-binding</keyword>
<dbReference type="InterPro" id="IPR019542">
    <property type="entry name" value="Enhancer_polycomb-like_N"/>
</dbReference>
<dbReference type="SMART" id="SM00249">
    <property type="entry name" value="PHD"/>
    <property type="match status" value="2"/>
</dbReference>
<dbReference type="Proteomes" id="UP000007148">
    <property type="component" value="Unassembled WGS sequence"/>
</dbReference>
<feature type="compositionally biased region" description="Basic and acidic residues" evidence="12">
    <location>
        <begin position="950"/>
        <end position="967"/>
    </location>
</feature>
<proteinExistence type="predicted"/>
<feature type="domain" description="PWWP" evidence="15">
    <location>
        <begin position="981"/>
        <end position="1058"/>
    </location>
</feature>
<evidence type="ECO:0000256" key="3">
    <source>
        <dbReference type="ARBA" id="ARBA00022723"/>
    </source>
</evidence>
<keyword evidence="4" id="KW-0677">Repeat</keyword>
<accession>G4T646</accession>
<keyword evidence="2" id="KW-0597">Phosphoprotein</keyword>
<organism evidence="17 18">
    <name type="scientific">Serendipita indica (strain DSM 11827)</name>
    <name type="common">Root endophyte fungus</name>
    <name type="synonym">Piriformospora indica</name>
    <dbReference type="NCBI Taxonomy" id="1109443"/>
    <lineage>
        <taxon>Eukaryota</taxon>
        <taxon>Fungi</taxon>
        <taxon>Dikarya</taxon>
        <taxon>Basidiomycota</taxon>
        <taxon>Agaricomycotina</taxon>
        <taxon>Agaricomycetes</taxon>
        <taxon>Sebacinales</taxon>
        <taxon>Serendipitaceae</taxon>
        <taxon>Serendipita</taxon>
    </lineage>
</organism>
<dbReference type="SUPFAM" id="SSF57903">
    <property type="entry name" value="FYVE/PHD zinc finger"/>
    <property type="match status" value="1"/>
</dbReference>
<dbReference type="HOGENOM" id="CLU_003589_0_0_1"/>
<evidence type="ECO:0000259" key="15">
    <source>
        <dbReference type="PROSITE" id="PS50812"/>
    </source>
</evidence>
<keyword evidence="7" id="KW-0007">Acetylation</keyword>
<dbReference type="InterPro" id="IPR011011">
    <property type="entry name" value="Znf_FYVE_PHD"/>
</dbReference>
<protein>
    <submittedName>
        <fullName evidence="17">Related to peregrin (Bromodomain and PHD finger-containing protein 1)</fullName>
    </submittedName>
</protein>
<dbReference type="EMBL" id="CAFZ01000005">
    <property type="protein sequence ID" value="CCA66787.1"/>
    <property type="molecule type" value="Genomic_DNA"/>
</dbReference>
<dbReference type="GO" id="GO:0006325">
    <property type="term" value="P:chromatin organization"/>
    <property type="evidence" value="ECO:0007669"/>
    <property type="project" value="UniProtKB-ARBA"/>
</dbReference>
<dbReference type="CDD" id="cd04369">
    <property type="entry name" value="Bromodomain"/>
    <property type="match status" value="1"/>
</dbReference>
<keyword evidence="5 11" id="KW-0863">Zinc-finger</keyword>
<feature type="region of interest" description="Disordered" evidence="12">
    <location>
        <begin position="685"/>
        <end position="794"/>
    </location>
</feature>
<dbReference type="PROSITE" id="PS50014">
    <property type="entry name" value="BROMODOMAIN_2"/>
    <property type="match status" value="1"/>
</dbReference>
<evidence type="ECO:0000256" key="10">
    <source>
        <dbReference type="PROSITE-ProRule" id="PRU00035"/>
    </source>
</evidence>
<dbReference type="FunFam" id="3.30.40.10:FF:000007">
    <property type="entry name" value="Bromodomain containing 1, isoform CRA_b"/>
    <property type="match status" value="1"/>
</dbReference>
<evidence type="ECO:0000256" key="5">
    <source>
        <dbReference type="ARBA" id="ARBA00022771"/>
    </source>
</evidence>
<evidence type="ECO:0000256" key="6">
    <source>
        <dbReference type="ARBA" id="ARBA00022833"/>
    </source>
</evidence>
<dbReference type="PROSITE" id="PS01359">
    <property type="entry name" value="ZF_PHD_1"/>
    <property type="match status" value="1"/>
</dbReference>
<dbReference type="InterPro" id="IPR034732">
    <property type="entry name" value="EPHD"/>
</dbReference>
<evidence type="ECO:0000256" key="4">
    <source>
        <dbReference type="ARBA" id="ARBA00022737"/>
    </source>
</evidence>
<dbReference type="InterPro" id="IPR000313">
    <property type="entry name" value="PWWP_dom"/>
</dbReference>
<dbReference type="PANTHER" id="PTHR13793:SF107">
    <property type="entry name" value="BROMODOMAIN-CONTAINING PROTEIN HOMOLOG"/>
    <property type="match status" value="1"/>
</dbReference>
<evidence type="ECO:0000313" key="18">
    <source>
        <dbReference type="Proteomes" id="UP000007148"/>
    </source>
</evidence>
<dbReference type="PROSITE" id="PS50812">
    <property type="entry name" value="PWWP"/>
    <property type="match status" value="1"/>
</dbReference>
<dbReference type="SMART" id="SM00297">
    <property type="entry name" value="BROMO"/>
    <property type="match status" value="1"/>
</dbReference>
<dbReference type="GO" id="GO:0005634">
    <property type="term" value="C:nucleus"/>
    <property type="evidence" value="ECO:0007669"/>
    <property type="project" value="UniProtKB-SubCell"/>
</dbReference>
<dbReference type="InParanoid" id="G4T646"/>
<feature type="compositionally biased region" description="Acidic residues" evidence="12">
    <location>
        <begin position="891"/>
        <end position="901"/>
    </location>
</feature>
<dbReference type="SUPFAM" id="SSF47370">
    <property type="entry name" value="Bromodomain"/>
    <property type="match status" value="1"/>
</dbReference>
<keyword evidence="6" id="KW-0862">Zinc</keyword>
<dbReference type="InterPro" id="IPR001487">
    <property type="entry name" value="Bromodomain"/>
</dbReference>